<sequence length="283" mass="31343">MPPESITLPFATTVMDNMPTQELEALRYIRYEARDAIGYITLNRPDKRNALSFDMVSELKQAFEFAEEDEACKVIVLRAEGPAFCAGADLTYIQELQEFGYADNLADSTHLMQLFHQIYTLDKIVIGEIQGHALAGGCGLVTICDFAFAVPEAKFGYTEVQIGFLPAIVSVFLLRKIGEARTKQLLLTGDIISAQAATDFGLVNFLVSSEELAGSVYEFARRLCVQNSGQSMALTKEMLARIPEMPLEDSLRYAAQLNAEARGSVDCRRGIAAFLNKEKITWN</sequence>
<keyword evidence="4" id="KW-1185">Reference proteome</keyword>
<dbReference type="InterPro" id="IPR029045">
    <property type="entry name" value="ClpP/crotonase-like_dom_sf"/>
</dbReference>
<comment type="caution">
    <text evidence="3">The sequence shown here is derived from an EMBL/GenBank/DDBJ whole genome shotgun (WGS) entry which is preliminary data.</text>
</comment>
<dbReference type="Pfam" id="PF00378">
    <property type="entry name" value="ECH_1"/>
    <property type="match status" value="1"/>
</dbReference>
<dbReference type="InterPro" id="IPR014748">
    <property type="entry name" value="Enoyl-CoA_hydra_C"/>
</dbReference>
<gene>
    <name evidence="3" type="ORF">GCM10022406_41190</name>
</gene>
<dbReference type="Proteomes" id="UP001499909">
    <property type="component" value="Unassembled WGS sequence"/>
</dbReference>
<dbReference type="PANTHER" id="PTHR42964:SF1">
    <property type="entry name" value="POLYKETIDE BIOSYNTHESIS ENOYL-COA HYDRATASE PKSH-RELATED"/>
    <property type="match status" value="1"/>
</dbReference>
<dbReference type="SUPFAM" id="SSF52096">
    <property type="entry name" value="ClpP/crotonase"/>
    <property type="match status" value="1"/>
</dbReference>
<dbReference type="InterPro" id="IPR001753">
    <property type="entry name" value="Enoyl-CoA_hydra/iso"/>
</dbReference>
<evidence type="ECO:0000256" key="1">
    <source>
        <dbReference type="ARBA" id="ARBA00005254"/>
    </source>
</evidence>
<evidence type="ECO:0000313" key="3">
    <source>
        <dbReference type="EMBL" id="GAA3955518.1"/>
    </source>
</evidence>
<name>A0ABP7NWF4_9BACT</name>
<protein>
    <submittedName>
        <fullName evidence="3">Enoyl-CoA hydratase-related protein</fullName>
    </submittedName>
</protein>
<dbReference type="CDD" id="cd06558">
    <property type="entry name" value="crotonase-like"/>
    <property type="match status" value="1"/>
</dbReference>
<evidence type="ECO:0000313" key="4">
    <source>
        <dbReference type="Proteomes" id="UP001499909"/>
    </source>
</evidence>
<dbReference type="InterPro" id="IPR018376">
    <property type="entry name" value="Enoyl-CoA_hyd/isom_CS"/>
</dbReference>
<dbReference type="InterPro" id="IPR051683">
    <property type="entry name" value="Enoyl-CoA_Hydratase/Isomerase"/>
</dbReference>
<evidence type="ECO:0000256" key="2">
    <source>
        <dbReference type="RuleBase" id="RU003707"/>
    </source>
</evidence>
<comment type="similarity">
    <text evidence="1 2">Belongs to the enoyl-CoA hydratase/isomerase family.</text>
</comment>
<dbReference type="Gene3D" id="3.90.226.10">
    <property type="entry name" value="2-enoyl-CoA Hydratase, Chain A, domain 1"/>
    <property type="match status" value="1"/>
</dbReference>
<dbReference type="EMBL" id="BAABDH010000114">
    <property type="protein sequence ID" value="GAA3955518.1"/>
    <property type="molecule type" value="Genomic_DNA"/>
</dbReference>
<dbReference type="PANTHER" id="PTHR42964">
    <property type="entry name" value="ENOYL-COA HYDRATASE"/>
    <property type="match status" value="1"/>
</dbReference>
<reference evidence="4" key="1">
    <citation type="journal article" date="2019" name="Int. J. Syst. Evol. Microbiol.">
        <title>The Global Catalogue of Microorganisms (GCM) 10K type strain sequencing project: providing services to taxonomists for standard genome sequencing and annotation.</title>
        <authorList>
            <consortium name="The Broad Institute Genomics Platform"/>
            <consortium name="The Broad Institute Genome Sequencing Center for Infectious Disease"/>
            <person name="Wu L."/>
            <person name="Ma J."/>
        </authorList>
    </citation>
    <scope>NUCLEOTIDE SEQUENCE [LARGE SCALE GENOMIC DNA]</scope>
    <source>
        <strain evidence="4">JCM 17214</strain>
    </source>
</reference>
<dbReference type="PROSITE" id="PS00166">
    <property type="entry name" value="ENOYL_COA_HYDRATASE"/>
    <property type="match status" value="1"/>
</dbReference>
<organism evidence="3 4">
    <name type="scientific">Hymenobacter algoricola</name>
    <dbReference type="NCBI Taxonomy" id="486267"/>
    <lineage>
        <taxon>Bacteria</taxon>
        <taxon>Pseudomonadati</taxon>
        <taxon>Bacteroidota</taxon>
        <taxon>Cytophagia</taxon>
        <taxon>Cytophagales</taxon>
        <taxon>Hymenobacteraceae</taxon>
        <taxon>Hymenobacter</taxon>
    </lineage>
</organism>
<dbReference type="Gene3D" id="1.10.12.10">
    <property type="entry name" value="Lyase 2-enoyl-coa Hydratase, Chain A, domain 2"/>
    <property type="match status" value="1"/>
</dbReference>
<accession>A0ABP7NWF4</accession>
<proteinExistence type="inferred from homology"/>